<keyword evidence="3" id="KW-1185">Reference proteome</keyword>
<dbReference type="OrthoDB" id="4017608at2759"/>
<dbReference type="EMBL" id="GG692396">
    <property type="protein sequence ID" value="EER34298.1"/>
    <property type="molecule type" value="Genomic_DNA"/>
</dbReference>
<protein>
    <submittedName>
        <fullName evidence="2">Uncharacterized protein</fullName>
    </submittedName>
</protein>
<organism evidence="2 3">
    <name type="scientific">Candida tropicalis (strain ATCC MYA-3404 / T1)</name>
    <name type="common">Yeast</name>
    <dbReference type="NCBI Taxonomy" id="294747"/>
    <lineage>
        <taxon>Eukaryota</taxon>
        <taxon>Fungi</taxon>
        <taxon>Dikarya</taxon>
        <taxon>Ascomycota</taxon>
        <taxon>Saccharomycotina</taxon>
        <taxon>Pichiomycetes</taxon>
        <taxon>Debaryomycetaceae</taxon>
        <taxon>Candida/Lodderomyces clade</taxon>
        <taxon>Candida</taxon>
    </lineage>
</organism>
<dbReference type="RefSeq" id="XP_002546853.1">
    <property type="nucleotide sequence ID" value="XM_002546807.1"/>
</dbReference>
<proteinExistence type="predicted"/>
<name>C5M5M8_CANTT</name>
<feature type="signal peptide" evidence="1">
    <location>
        <begin position="1"/>
        <end position="17"/>
    </location>
</feature>
<gene>
    <name evidence="2" type="ORF">CTRG_01158</name>
</gene>
<feature type="chain" id="PRO_5002955276" evidence="1">
    <location>
        <begin position="18"/>
        <end position="225"/>
    </location>
</feature>
<dbReference type="Proteomes" id="UP000002037">
    <property type="component" value="Unassembled WGS sequence"/>
</dbReference>
<dbReference type="GeneID" id="8295882"/>
<accession>C5M5M8</accession>
<dbReference type="KEGG" id="ctp:CTRG_01158"/>
<evidence type="ECO:0000256" key="1">
    <source>
        <dbReference type="SAM" id="SignalP"/>
    </source>
</evidence>
<dbReference type="HOGENOM" id="CLU_1245191_0_0_1"/>
<sequence length="225" mass="25891">MIISILILWLSLFSVLAITSKPKPNAPETDVNALVYFNQVFDMVKQQTAQDPIKSTNNNSTIPLITIEKPKSNTSESVDAQLKKGKLKPKWEYNAGIYLEKKINKKLMKKMLKNKDKFRALTDNDSGLVLGTTEKVLIPTELMVSRAIPDTHNLFHQNLTSYPKKQTMIKVHNIKRPQVAIPQSESTTYLYYDNYNGIQSDNYSSSNRLVRGFCHYLWWVFLYVL</sequence>
<reference evidence="2 3" key="1">
    <citation type="journal article" date="2009" name="Nature">
        <title>Evolution of pathogenicity and sexual reproduction in eight Candida genomes.</title>
        <authorList>
            <person name="Butler G."/>
            <person name="Rasmussen M.D."/>
            <person name="Lin M.F."/>
            <person name="Santos M.A."/>
            <person name="Sakthikumar S."/>
            <person name="Munro C.A."/>
            <person name="Rheinbay E."/>
            <person name="Grabherr M."/>
            <person name="Forche A."/>
            <person name="Reedy J.L."/>
            <person name="Agrafioti I."/>
            <person name="Arnaud M.B."/>
            <person name="Bates S."/>
            <person name="Brown A.J."/>
            <person name="Brunke S."/>
            <person name="Costanzo M.C."/>
            <person name="Fitzpatrick D.A."/>
            <person name="de Groot P.W."/>
            <person name="Harris D."/>
            <person name="Hoyer L.L."/>
            <person name="Hube B."/>
            <person name="Klis F.M."/>
            <person name="Kodira C."/>
            <person name="Lennard N."/>
            <person name="Logue M.E."/>
            <person name="Martin R."/>
            <person name="Neiman A.M."/>
            <person name="Nikolaou E."/>
            <person name="Quail M.A."/>
            <person name="Quinn J."/>
            <person name="Santos M.C."/>
            <person name="Schmitzberger F.F."/>
            <person name="Sherlock G."/>
            <person name="Shah P."/>
            <person name="Silverstein K.A."/>
            <person name="Skrzypek M.S."/>
            <person name="Soll D."/>
            <person name="Staggs R."/>
            <person name="Stansfield I."/>
            <person name="Stumpf M.P."/>
            <person name="Sudbery P.E."/>
            <person name="Srikantha T."/>
            <person name="Zeng Q."/>
            <person name="Berman J."/>
            <person name="Berriman M."/>
            <person name="Heitman J."/>
            <person name="Gow N.A."/>
            <person name="Lorenz M.C."/>
            <person name="Birren B.W."/>
            <person name="Kellis M."/>
            <person name="Cuomo C.A."/>
        </authorList>
    </citation>
    <scope>NUCLEOTIDE SEQUENCE [LARGE SCALE GENOMIC DNA]</scope>
    <source>
        <strain evidence="3">ATCC MYA-3404 / T1</strain>
    </source>
</reference>
<evidence type="ECO:0000313" key="3">
    <source>
        <dbReference type="Proteomes" id="UP000002037"/>
    </source>
</evidence>
<keyword evidence="1" id="KW-0732">Signal</keyword>
<dbReference type="AlphaFoldDB" id="C5M5M8"/>
<dbReference type="VEuPathDB" id="FungiDB:CTRG_01158"/>
<evidence type="ECO:0000313" key="2">
    <source>
        <dbReference type="EMBL" id="EER34298.1"/>
    </source>
</evidence>